<dbReference type="Pfam" id="PF17123">
    <property type="entry name" value="zf-RING_11"/>
    <property type="match status" value="1"/>
</dbReference>
<feature type="domain" description="RING-type" evidence="2">
    <location>
        <begin position="48"/>
        <end position="74"/>
    </location>
</feature>
<dbReference type="SUPFAM" id="SSF57850">
    <property type="entry name" value="RING/U-box"/>
    <property type="match status" value="1"/>
</dbReference>
<dbReference type="InParanoid" id="D7FYE6"/>
<name>D7FYE6_ECTSI</name>
<accession>D7FYE6</accession>
<reference evidence="3 4" key="1">
    <citation type="journal article" date="2010" name="Nature">
        <title>The Ectocarpus genome and the independent evolution of multicellularity in brown algae.</title>
        <authorList>
            <person name="Cock J.M."/>
            <person name="Sterck L."/>
            <person name="Rouze P."/>
            <person name="Scornet D."/>
            <person name="Allen A.E."/>
            <person name="Amoutzias G."/>
            <person name="Anthouard V."/>
            <person name="Artiguenave F."/>
            <person name="Aury J.M."/>
            <person name="Badger J.H."/>
            <person name="Beszteri B."/>
            <person name="Billiau K."/>
            <person name="Bonnet E."/>
            <person name="Bothwell J.H."/>
            <person name="Bowler C."/>
            <person name="Boyen C."/>
            <person name="Brownlee C."/>
            <person name="Carrano C.J."/>
            <person name="Charrier B."/>
            <person name="Cho G.Y."/>
            <person name="Coelho S.M."/>
            <person name="Collen J."/>
            <person name="Corre E."/>
            <person name="Da Silva C."/>
            <person name="Delage L."/>
            <person name="Delaroque N."/>
            <person name="Dittami S.M."/>
            <person name="Doulbeau S."/>
            <person name="Elias M."/>
            <person name="Farnham G."/>
            <person name="Gachon C.M."/>
            <person name="Gschloessl B."/>
            <person name="Heesch S."/>
            <person name="Jabbari K."/>
            <person name="Jubin C."/>
            <person name="Kawai H."/>
            <person name="Kimura K."/>
            <person name="Kloareg B."/>
            <person name="Kupper F.C."/>
            <person name="Lang D."/>
            <person name="Le Bail A."/>
            <person name="Leblanc C."/>
            <person name="Lerouge P."/>
            <person name="Lohr M."/>
            <person name="Lopez P.J."/>
            <person name="Martens C."/>
            <person name="Maumus F."/>
            <person name="Michel G."/>
            <person name="Miranda-Saavedra D."/>
            <person name="Morales J."/>
            <person name="Moreau H."/>
            <person name="Motomura T."/>
            <person name="Nagasato C."/>
            <person name="Napoli C.A."/>
            <person name="Nelson D.R."/>
            <person name="Nyvall-Collen P."/>
            <person name="Peters A.F."/>
            <person name="Pommier C."/>
            <person name="Potin P."/>
            <person name="Poulain J."/>
            <person name="Quesneville H."/>
            <person name="Read B."/>
            <person name="Rensing S.A."/>
            <person name="Ritter A."/>
            <person name="Rousvoal S."/>
            <person name="Samanta M."/>
            <person name="Samson G."/>
            <person name="Schroeder D.C."/>
            <person name="Segurens B."/>
            <person name="Strittmatter M."/>
            <person name="Tonon T."/>
            <person name="Tregear J.W."/>
            <person name="Valentin K."/>
            <person name="von Dassow P."/>
            <person name="Yamagishi T."/>
            <person name="Van de Peer Y."/>
            <person name="Wincker P."/>
        </authorList>
    </citation>
    <scope>NUCLEOTIDE SEQUENCE [LARGE SCALE GENOMIC DNA]</scope>
    <source>
        <strain evidence="4">Ec32 / CCAP1310/4</strain>
    </source>
</reference>
<sequence length="108" mass="12509">MEGAPWDRGARCAGWASPKRGRASCLLSRLLLLRDTRPRRGSELEGQECAVCKDEFAAGDKARELPCQHSFHEQWWWRRQLGQQGQLHLLFVFTLLLLLLLLYVWFVG</sequence>
<dbReference type="InterPro" id="IPR001841">
    <property type="entry name" value="Znf_RING"/>
</dbReference>
<evidence type="ECO:0000259" key="2">
    <source>
        <dbReference type="Pfam" id="PF17123"/>
    </source>
</evidence>
<dbReference type="Gene3D" id="3.30.40.10">
    <property type="entry name" value="Zinc/RING finger domain, C3HC4 (zinc finger)"/>
    <property type="match status" value="1"/>
</dbReference>
<proteinExistence type="predicted"/>
<dbReference type="InterPro" id="IPR013083">
    <property type="entry name" value="Znf_RING/FYVE/PHD"/>
</dbReference>
<keyword evidence="1" id="KW-0472">Membrane</keyword>
<dbReference type="AlphaFoldDB" id="D7FYE6"/>
<protein>
    <recommendedName>
        <fullName evidence="2">RING-type domain-containing protein</fullName>
    </recommendedName>
</protein>
<dbReference type="OrthoDB" id="8062037at2759"/>
<keyword evidence="4" id="KW-1185">Reference proteome</keyword>
<dbReference type="Proteomes" id="UP000002630">
    <property type="component" value="Unassembled WGS sequence"/>
</dbReference>
<keyword evidence="1" id="KW-1133">Transmembrane helix</keyword>
<evidence type="ECO:0000313" key="3">
    <source>
        <dbReference type="EMBL" id="CBJ32488.1"/>
    </source>
</evidence>
<keyword evidence="1" id="KW-0812">Transmembrane</keyword>
<evidence type="ECO:0000313" key="4">
    <source>
        <dbReference type="Proteomes" id="UP000002630"/>
    </source>
</evidence>
<dbReference type="EMBL" id="FN649760">
    <property type="protein sequence ID" value="CBJ32488.1"/>
    <property type="molecule type" value="Genomic_DNA"/>
</dbReference>
<organism evidence="3 4">
    <name type="scientific">Ectocarpus siliculosus</name>
    <name type="common">Brown alga</name>
    <name type="synonym">Conferva siliculosa</name>
    <dbReference type="NCBI Taxonomy" id="2880"/>
    <lineage>
        <taxon>Eukaryota</taxon>
        <taxon>Sar</taxon>
        <taxon>Stramenopiles</taxon>
        <taxon>Ochrophyta</taxon>
        <taxon>PX clade</taxon>
        <taxon>Phaeophyceae</taxon>
        <taxon>Ectocarpales</taxon>
        <taxon>Ectocarpaceae</taxon>
        <taxon>Ectocarpus</taxon>
    </lineage>
</organism>
<feature type="transmembrane region" description="Helical" evidence="1">
    <location>
        <begin position="87"/>
        <end position="106"/>
    </location>
</feature>
<gene>
    <name evidence="3" type="ORF">Esi_0342_0025</name>
</gene>
<evidence type="ECO:0000256" key="1">
    <source>
        <dbReference type="SAM" id="Phobius"/>
    </source>
</evidence>